<reference evidence="2 3" key="1">
    <citation type="journal article" date="2015" name="Stand. Genomic Sci.">
        <title>Genomic Encyclopedia of Bacterial and Archaeal Type Strains, Phase III: the genomes of soil and plant-associated and newly described type strains.</title>
        <authorList>
            <person name="Whitman W.B."/>
            <person name="Woyke T."/>
            <person name="Klenk H.P."/>
            <person name="Zhou Y."/>
            <person name="Lilburn T.G."/>
            <person name="Beck B.J."/>
            <person name="De Vos P."/>
            <person name="Vandamme P."/>
            <person name="Eisen J.A."/>
            <person name="Garrity G."/>
            <person name="Hugenholtz P."/>
            <person name="Kyrpides N.C."/>
        </authorList>
    </citation>
    <scope>NUCLEOTIDE SEQUENCE [LARGE SCALE GENOMIC DNA]</scope>
    <source>
        <strain evidence="2 3">CGMCC 1.10685</strain>
    </source>
</reference>
<evidence type="ECO:0000313" key="2">
    <source>
        <dbReference type="EMBL" id="TWI42533.1"/>
    </source>
</evidence>
<dbReference type="SUPFAM" id="SSF53474">
    <property type="entry name" value="alpha/beta-Hydrolases"/>
    <property type="match status" value="1"/>
</dbReference>
<sequence length="273" mass="30725">MQMKTINGVEVLIEGTGPDTILMLHGWPDTRALWDQTAAALSPHYRCVRFTWPGFEPGAPRGEHSLDELIALCEHVVREVSPNKPVILLVHDWGCLFGYQFAMRHPDRVARVVGIDIGDAGSKAHRDEIGLKGKLGIVSYQWWLAAAWLIGGGVGESMSRYLCRKMRVPAAPESITVEKNYPYYSTWTGKYKAAKPFRPTCPMLFIYGTRKPFMFHSQAWERELSGKPGSRVVAMDTDHWPMARQPEAFHRLVLDWLGTTASTQEPHALPADL</sequence>
<accession>A0A562PDW6</accession>
<evidence type="ECO:0000313" key="3">
    <source>
        <dbReference type="Proteomes" id="UP000315112"/>
    </source>
</evidence>
<dbReference type="AlphaFoldDB" id="A0A562PDW6"/>
<dbReference type="PANTHER" id="PTHR43798">
    <property type="entry name" value="MONOACYLGLYCEROL LIPASE"/>
    <property type="match status" value="1"/>
</dbReference>
<dbReference type="Proteomes" id="UP000315112">
    <property type="component" value="Unassembled WGS sequence"/>
</dbReference>
<gene>
    <name evidence="2" type="ORF">IP92_05511</name>
</gene>
<dbReference type="Gene3D" id="3.40.50.1820">
    <property type="entry name" value="alpha/beta hydrolase"/>
    <property type="match status" value="1"/>
</dbReference>
<feature type="domain" description="AB hydrolase-1" evidence="1">
    <location>
        <begin position="20"/>
        <end position="117"/>
    </location>
</feature>
<organism evidence="2 3">
    <name type="scientific">Pseudoduganella flava</name>
    <dbReference type="NCBI Taxonomy" id="871742"/>
    <lineage>
        <taxon>Bacteria</taxon>
        <taxon>Pseudomonadati</taxon>
        <taxon>Pseudomonadota</taxon>
        <taxon>Betaproteobacteria</taxon>
        <taxon>Burkholderiales</taxon>
        <taxon>Oxalobacteraceae</taxon>
        <taxon>Telluria group</taxon>
        <taxon>Pseudoduganella</taxon>
    </lineage>
</organism>
<dbReference type="Pfam" id="PF00561">
    <property type="entry name" value="Abhydrolase_1"/>
    <property type="match status" value="1"/>
</dbReference>
<protein>
    <submittedName>
        <fullName evidence="2">Pimeloyl-ACP methyl ester carboxylesterase</fullName>
    </submittedName>
</protein>
<dbReference type="InterPro" id="IPR050266">
    <property type="entry name" value="AB_hydrolase_sf"/>
</dbReference>
<proteinExistence type="predicted"/>
<dbReference type="PANTHER" id="PTHR43798:SF33">
    <property type="entry name" value="HYDROLASE, PUTATIVE (AFU_ORTHOLOGUE AFUA_2G14860)-RELATED"/>
    <property type="match status" value="1"/>
</dbReference>
<evidence type="ECO:0000259" key="1">
    <source>
        <dbReference type="Pfam" id="PF00561"/>
    </source>
</evidence>
<comment type="caution">
    <text evidence="2">The sequence shown here is derived from an EMBL/GenBank/DDBJ whole genome shotgun (WGS) entry which is preliminary data.</text>
</comment>
<name>A0A562PDW6_9BURK</name>
<dbReference type="InterPro" id="IPR029058">
    <property type="entry name" value="AB_hydrolase_fold"/>
</dbReference>
<dbReference type="GO" id="GO:0016020">
    <property type="term" value="C:membrane"/>
    <property type="evidence" value="ECO:0007669"/>
    <property type="project" value="TreeGrafter"/>
</dbReference>
<dbReference type="EMBL" id="VLKW01000014">
    <property type="protein sequence ID" value="TWI42533.1"/>
    <property type="molecule type" value="Genomic_DNA"/>
</dbReference>
<dbReference type="InterPro" id="IPR000073">
    <property type="entry name" value="AB_hydrolase_1"/>
</dbReference>